<name>A0A6M0JX93_9GAMM</name>
<dbReference type="AlphaFoldDB" id="A0A6M0JX93"/>
<feature type="domain" description="GGDEF" evidence="4">
    <location>
        <begin position="41"/>
        <end position="174"/>
    </location>
</feature>
<reference evidence="5 6" key="1">
    <citation type="submission" date="2020-02" db="EMBL/GenBank/DDBJ databases">
        <title>Genome sequences of Thiorhodococcus mannitoliphagus and Thiorhodococcus minor, purple sulfur photosynthetic bacteria in the gammaproteobacterial family, Chromatiaceae.</title>
        <authorList>
            <person name="Aviles F.A."/>
            <person name="Meyer T.E."/>
            <person name="Kyndt J.A."/>
        </authorList>
    </citation>
    <scope>NUCLEOTIDE SEQUENCE [LARGE SCALE GENOMIC DNA]</scope>
    <source>
        <strain evidence="5 6">DSM 11518</strain>
    </source>
</reference>
<dbReference type="Gene3D" id="3.20.20.450">
    <property type="entry name" value="EAL domain"/>
    <property type="match status" value="1"/>
</dbReference>
<evidence type="ECO:0000259" key="4">
    <source>
        <dbReference type="PROSITE" id="PS50887"/>
    </source>
</evidence>
<dbReference type="InterPro" id="IPR035919">
    <property type="entry name" value="EAL_sf"/>
</dbReference>
<dbReference type="PROSITE" id="PS50883">
    <property type="entry name" value="EAL"/>
    <property type="match status" value="1"/>
</dbReference>
<sequence>MNDEQQIRYQAHHDALTGLPNRALLQDRLELAIATAQRERRSLAVLFIGLDRFKSVNENLGHVSGDLLLQKAAGRLDACTRQADTLARFGGDTFVILLPEVAGGEEVAAVADKIIDQVGRPFHLADREVFVGASIGIALYPADAESADAMLLHADMALTGAKEAGRRRYQFFTVGMQRSIRAKAELEQELRRALERQELILEYQPVADVLTRRPVAYEALVRWCHPRHGMVSPARFIPLAEETGLIEPLGRWVLETACRQLRVWQGMGCSDLCVAVNVSARQLELGLCAADVESILVASGVRPASLILEITEGLMLDGRAESCGRLQALRDLGVRLAVDDFGTGYSSLGYLKRFPVDELKIDRSFVQGLPDSSDDVSLVEAIIGIARSLNLALVAEGVENQRQLAFLRDRGCGLVQGYFLGRPASGEAVSAWLACPSESASPRQESAAHA</sequence>
<accession>A0A6M0JX93</accession>
<comment type="caution">
    <text evidence="5">The sequence shown here is derived from an EMBL/GenBank/DDBJ whole genome shotgun (WGS) entry which is preliminary data.</text>
</comment>
<dbReference type="Proteomes" id="UP000483379">
    <property type="component" value="Unassembled WGS sequence"/>
</dbReference>
<dbReference type="InterPro" id="IPR029787">
    <property type="entry name" value="Nucleotide_cyclase"/>
</dbReference>
<dbReference type="EMBL" id="JAAIJQ010000023">
    <property type="protein sequence ID" value="NEV62158.1"/>
    <property type="molecule type" value="Genomic_DNA"/>
</dbReference>
<dbReference type="SUPFAM" id="SSF141868">
    <property type="entry name" value="EAL domain-like"/>
    <property type="match status" value="1"/>
</dbReference>
<keyword evidence="2" id="KW-0973">c-di-GMP</keyword>
<feature type="domain" description="EAL" evidence="3">
    <location>
        <begin position="183"/>
        <end position="437"/>
    </location>
</feature>
<dbReference type="PROSITE" id="PS50887">
    <property type="entry name" value="GGDEF"/>
    <property type="match status" value="1"/>
</dbReference>
<dbReference type="SMART" id="SM00267">
    <property type="entry name" value="GGDEF"/>
    <property type="match status" value="1"/>
</dbReference>
<dbReference type="InterPro" id="IPR043128">
    <property type="entry name" value="Rev_trsase/Diguanyl_cyclase"/>
</dbReference>
<dbReference type="CDD" id="cd01948">
    <property type="entry name" value="EAL"/>
    <property type="match status" value="1"/>
</dbReference>
<dbReference type="InterPro" id="IPR052155">
    <property type="entry name" value="Biofilm_reg_signaling"/>
</dbReference>
<dbReference type="NCBIfam" id="TIGR00254">
    <property type="entry name" value="GGDEF"/>
    <property type="match status" value="1"/>
</dbReference>
<evidence type="ECO:0000313" key="5">
    <source>
        <dbReference type="EMBL" id="NEV62158.1"/>
    </source>
</evidence>
<dbReference type="PANTHER" id="PTHR44757">
    <property type="entry name" value="DIGUANYLATE CYCLASE DGCP"/>
    <property type="match status" value="1"/>
</dbReference>
<organism evidence="5 6">
    <name type="scientific">Thiorhodococcus minor</name>
    <dbReference type="NCBI Taxonomy" id="57489"/>
    <lineage>
        <taxon>Bacteria</taxon>
        <taxon>Pseudomonadati</taxon>
        <taxon>Pseudomonadota</taxon>
        <taxon>Gammaproteobacteria</taxon>
        <taxon>Chromatiales</taxon>
        <taxon>Chromatiaceae</taxon>
        <taxon>Thiorhodococcus</taxon>
    </lineage>
</organism>
<dbReference type="SUPFAM" id="SSF55073">
    <property type="entry name" value="Nucleotide cyclase"/>
    <property type="match status" value="1"/>
</dbReference>
<dbReference type="Gene3D" id="3.30.70.270">
    <property type="match status" value="1"/>
</dbReference>
<gene>
    <name evidence="5" type="ORF">G3446_09685</name>
</gene>
<dbReference type="SMART" id="SM00052">
    <property type="entry name" value="EAL"/>
    <property type="match status" value="1"/>
</dbReference>
<keyword evidence="6" id="KW-1185">Reference proteome</keyword>
<dbReference type="GO" id="GO:0071111">
    <property type="term" value="F:cyclic-guanylate-specific phosphodiesterase activity"/>
    <property type="evidence" value="ECO:0007669"/>
    <property type="project" value="UniProtKB-EC"/>
</dbReference>
<dbReference type="PANTHER" id="PTHR44757:SF2">
    <property type="entry name" value="BIOFILM ARCHITECTURE MAINTENANCE PROTEIN MBAA"/>
    <property type="match status" value="1"/>
</dbReference>
<evidence type="ECO:0000256" key="2">
    <source>
        <dbReference type="ARBA" id="ARBA00022636"/>
    </source>
</evidence>
<dbReference type="EC" id="3.1.4.52" evidence="1"/>
<protein>
    <recommendedName>
        <fullName evidence="1">cyclic-guanylate-specific phosphodiesterase</fullName>
        <ecNumber evidence="1">3.1.4.52</ecNumber>
    </recommendedName>
</protein>
<evidence type="ECO:0000259" key="3">
    <source>
        <dbReference type="PROSITE" id="PS50883"/>
    </source>
</evidence>
<evidence type="ECO:0000313" key="6">
    <source>
        <dbReference type="Proteomes" id="UP000483379"/>
    </source>
</evidence>
<dbReference type="CDD" id="cd01949">
    <property type="entry name" value="GGDEF"/>
    <property type="match status" value="1"/>
</dbReference>
<evidence type="ECO:0000256" key="1">
    <source>
        <dbReference type="ARBA" id="ARBA00012282"/>
    </source>
</evidence>
<dbReference type="InterPro" id="IPR001633">
    <property type="entry name" value="EAL_dom"/>
</dbReference>
<dbReference type="Pfam" id="PF00563">
    <property type="entry name" value="EAL"/>
    <property type="match status" value="1"/>
</dbReference>
<dbReference type="InterPro" id="IPR000160">
    <property type="entry name" value="GGDEF_dom"/>
</dbReference>
<proteinExistence type="predicted"/>
<dbReference type="Pfam" id="PF00990">
    <property type="entry name" value="GGDEF"/>
    <property type="match status" value="1"/>
</dbReference>
<dbReference type="FunFam" id="3.20.20.450:FF:000001">
    <property type="entry name" value="Cyclic di-GMP phosphodiesterase yahA"/>
    <property type="match status" value="1"/>
</dbReference>